<dbReference type="Proteomes" id="UP000190044">
    <property type="component" value="Unassembled WGS sequence"/>
</dbReference>
<evidence type="ECO:0000313" key="6">
    <source>
        <dbReference type="EMBL" id="SKC00035.1"/>
    </source>
</evidence>
<accession>A0A1T5FV32</accession>
<dbReference type="GO" id="GO:0022857">
    <property type="term" value="F:transmembrane transporter activity"/>
    <property type="evidence" value="ECO:0007669"/>
    <property type="project" value="InterPro"/>
</dbReference>
<dbReference type="RefSeq" id="WP_176141692.1">
    <property type="nucleotide sequence ID" value="NZ_FUYP01000046.1"/>
</dbReference>
<dbReference type="EMBL" id="FUYP01000046">
    <property type="protein sequence ID" value="SKC00035.1"/>
    <property type="molecule type" value="Genomic_DNA"/>
</dbReference>
<keyword evidence="7" id="KW-1185">Reference proteome</keyword>
<keyword evidence="2 4" id="KW-1133">Transmembrane helix</keyword>
<keyword evidence="3 4" id="KW-0472">Membrane</keyword>
<dbReference type="InterPro" id="IPR050327">
    <property type="entry name" value="Proton-linked_MCT"/>
</dbReference>
<feature type="transmembrane region" description="Helical" evidence="4">
    <location>
        <begin position="168"/>
        <end position="188"/>
    </location>
</feature>
<feature type="transmembrane region" description="Helical" evidence="4">
    <location>
        <begin position="382"/>
        <end position="401"/>
    </location>
</feature>
<feature type="transmembrane region" description="Helical" evidence="4">
    <location>
        <begin position="229"/>
        <end position="250"/>
    </location>
</feature>
<feature type="transmembrane region" description="Helical" evidence="4">
    <location>
        <begin position="78"/>
        <end position="95"/>
    </location>
</feature>
<proteinExistence type="predicted"/>
<feature type="transmembrane region" description="Helical" evidence="4">
    <location>
        <begin position="47"/>
        <end position="66"/>
    </location>
</feature>
<dbReference type="InterPro" id="IPR020846">
    <property type="entry name" value="MFS_dom"/>
</dbReference>
<evidence type="ECO:0000259" key="5">
    <source>
        <dbReference type="PROSITE" id="PS50850"/>
    </source>
</evidence>
<feature type="transmembrane region" description="Helical" evidence="4">
    <location>
        <begin position="101"/>
        <end position="123"/>
    </location>
</feature>
<evidence type="ECO:0000256" key="3">
    <source>
        <dbReference type="ARBA" id="ARBA00023136"/>
    </source>
</evidence>
<dbReference type="PANTHER" id="PTHR11360:SF290">
    <property type="entry name" value="MONOCARBOXYLATE MFS PERMEASE"/>
    <property type="match status" value="1"/>
</dbReference>
<keyword evidence="1 4" id="KW-0812">Transmembrane</keyword>
<feature type="transmembrane region" description="Helical" evidence="4">
    <location>
        <begin position="316"/>
        <end position="337"/>
    </location>
</feature>
<feature type="domain" description="Major facilitator superfamily (MFS) profile" evidence="5">
    <location>
        <begin position="12"/>
        <end position="405"/>
    </location>
</feature>
<dbReference type="SUPFAM" id="SSF103473">
    <property type="entry name" value="MFS general substrate transporter"/>
    <property type="match status" value="1"/>
</dbReference>
<evidence type="ECO:0000256" key="2">
    <source>
        <dbReference type="ARBA" id="ARBA00022989"/>
    </source>
</evidence>
<name>A0A1T5FV32_9SPHN</name>
<dbReference type="Pfam" id="PF07690">
    <property type="entry name" value="MFS_1"/>
    <property type="match status" value="1"/>
</dbReference>
<feature type="transmembrane region" description="Helical" evidence="4">
    <location>
        <begin position="135"/>
        <end position="156"/>
    </location>
</feature>
<dbReference type="PANTHER" id="PTHR11360">
    <property type="entry name" value="MONOCARBOXYLATE TRANSPORTER"/>
    <property type="match status" value="1"/>
</dbReference>
<feature type="transmembrane region" description="Helical" evidence="4">
    <location>
        <begin position="344"/>
        <end position="362"/>
    </location>
</feature>
<dbReference type="PROSITE" id="PS50850">
    <property type="entry name" value="MFS"/>
    <property type="match status" value="1"/>
</dbReference>
<evidence type="ECO:0000313" key="7">
    <source>
        <dbReference type="Proteomes" id="UP000190044"/>
    </source>
</evidence>
<organism evidence="6 7">
    <name type="scientific">Sphingopyxis flava</name>
    <dbReference type="NCBI Taxonomy" id="1507287"/>
    <lineage>
        <taxon>Bacteria</taxon>
        <taxon>Pseudomonadati</taxon>
        <taxon>Pseudomonadota</taxon>
        <taxon>Alphaproteobacteria</taxon>
        <taxon>Sphingomonadales</taxon>
        <taxon>Sphingomonadaceae</taxon>
        <taxon>Sphingopyxis</taxon>
    </lineage>
</organism>
<feature type="transmembrane region" description="Helical" evidence="4">
    <location>
        <begin position="256"/>
        <end position="278"/>
    </location>
</feature>
<protein>
    <submittedName>
        <fullName evidence="6">Predicted arabinose efflux permease, MFS family</fullName>
    </submittedName>
</protein>
<dbReference type="AlphaFoldDB" id="A0A1T5FV32"/>
<reference evidence="7" key="1">
    <citation type="submission" date="2017-02" db="EMBL/GenBank/DDBJ databases">
        <authorList>
            <person name="Varghese N."/>
            <person name="Submissions S."/>
        </authorList>
    </citation>
    <scope>NUCLEOTIDE SEQUENCE [LARGE SCALE GENOMIC DNA]</scope>
    <source>
        <strain evidence="7">R11H</strain>
    </source>
</reference>
<dbReference type="Gene3D" id="1.20.1250.20">
    <property type="entry name" value="MFS general substrate transporter like domains"/>
    <property type="match status" value="2"/>
</dbReference>
<feature type="transmembrane region" description="Helical" evidence="4">
    <location>
        <begin position="290"/>
        <end position="310"/>
    </location>
</feature>
<dbReference type="InterPro" id="IPR011701">
    <property type="entry name" value="MFS"/>
</dbReference>
<evidence type="ECO:0000256" key="4">
    <source>
        <dbReference type="SAM" id="Phobius"/>
    </source>
</evidence>
<evidence type="ECO:0000256" key="1">
    <source>
        <dbReference type="ARBA" id="ARBA00022692"/>
    </source>
</evidence>
<dbReference type="InterPro" id="IPR036259">
    <property type="entry name" value="MFS_trans_sf"/>
</dbReference>
<sequence length="409" mass="43004">MKAREWAEGWRTVASGSVGMIFVAGVSSVTGVVMAPLGEQFGWSRTLVTSNIMICAVLTLLLAPVIGHGIGRYGVRRSAIAGTLTAIPALAGIALNPGSEAWWVASWIVFAVFNALLGPLLWTTAITELFDKARGLALAVTLSGSGIAFAIFPPLALLVIDHFGWRGVYYAFAILFGLVLLPCVMAWFRGRVDVAVTPSPRLQEQPHSSRPEHALALGRALRSRHFWQLALVCLLVAGVEGALSIHLYPILNEGGLAPLAAAGAASAMGWALIVGRLGTGVMQDRWPARFVFAAAIGALIASCVLAQVFVGDQMEGVLIAVLLGIGAGGTINSLAYLVGRYFSLAAYASIFGLLMGMFAVGYGVSPMVASYARDLAGGYPPLIPTFLAMLAVSMMLTLFLGKERDASPT</sequence>
<gene>
    <name evidence="6" type="ORF">SAMN06295937_10469</name>
</gene>
<feature type="transmembrane region" description="Helical" evidence="4">
    <location>
        <begin position="12"/>
        <end position="35"/>
    </location>
</feature>